<dbReference type="AlphaFoldDB" id="A0A6S6PLC1"/>
<proteinExistence type="predicted"/>
<dbReference type="Proteomes" id="UP000515220">
    <property type="component" value="Chromosome"/>
</dbReference>
<name>A0A6S6PLC1_ACEAC</name>
<sequence>MEAFDGCILDRAVHPLNLPIRPGMTGFRQAMFDPVGFADPVEAHGTRPGCASVTGLLGELDAIVRQNGMNPIRDDAQKRFEKLSGRSSVGFVHKLRLRKLACAVYGDEKTKLSFCCLDFGNIEVKEPDRIAFEALVLRFVAFNVRQTRNPVTLKTAMQC</sequence>
<gene>
    <name evidence="1" type="ORF">AAJCM20276_20750</name>
</gene>
<accession>A0A6S6PLC1</accession>
<protein>
    <submittedName>
        <fullName evidence="1">Uncharacterized protein</fullName>
    </submittedName>
</protein>
<reference evidence="1 2" key="1">
    <citation type="submission" date="2020-07" db="EMBL/GenBank/DDBJ databases">
        <title>Complete Genome Sequence of an acetic acid bacterium, Acetobacter aceti JCM20276.</title>
        <authorList>
            <person name="Hirose Y."/>
            <person name="Mihara H."/>
        </authorList>
    </citation>
    <scope>NUCLEOTIDE SEQUENCE [LARGE SCALE GENOMIC DNA]</scope>
    <source>
        <strain evidence="1 2">JCM20276</strain>
    </source>
</reference>
<evidence type="ECO:0000313" key="1">
    <source>
        <dbReference type="EMBL" id="BCI67451.1"/>
    </source>
</evidence>
<dbReference type="EMBL" id="AP023326">
    <property type="protein sequence ID" value="BCI67451.1"/>
    <property type="molecule type" value="Genomic_DNA"/>
</dbReference>
<evidence type="ECO:0000313" key="2">
    <source>
        <dbReference type="Proteomes" id="UP000515220"/>
    </source>
</evidence>
<organism evidence="1 2">
    <name type="scientific">Acetobacter aceti</name>
    <dbReference type="NCBI Taxonomy" id="435"/>
    <lineage>
        <taxon>Bacteria</taxon>
        <taxon>Pseudomonadati</taxon>
        <taxon>Pseudomonadota</taxon>
        <taxon>Alphaproteobacteria</taxon>
        <taxon>Acetobacterales</taxon>
        <taxon>Acetobacteraceae</taxon>
        <taxon>Acetobacter</taxon>
        <taxon>Acetobacter subgen. Acetobacter</taxon>
    </lineage>
</organism>